<comment type="caution">
    <text evidence="2">The sequence shown here is derived from an EMBL/GenBank/DDBJ whole genome shotgun (WGS) entry which is preliminary data.</text>
</comment>
<organism evidence="2 3">
    <name type="scientific">Pedobacter nutrimenti</name>
    <dbReference type="NCBI Taxonomy" id="1241337"/>
    <lineage>
        <taxon>Bacteria</taxon>
        <taxon>Pseudomonadati</taxon>
        <taxon>Bacteroidota</taxon>
        <taxon>Sphingobacteriia</taxon>
        <taxon>Sphingobacteriales</taxon>
        <taxon>Sphingobacteriaceae</taxon>
        <taxon>Pedobacter</taxon>
    </lineage>
</organism>
<protein>
    <submittedName>
        <fullName evidence="2">Suppressor of fused protein SUFU</fullName>
    </submittedName>
</protein>
<dbReference type="Proteomes" id="UP000248198">
    <property type="component" value="Unassembled WGS sequence"/>
</dbReference>
<feature type="domain" description="Suppressor of fused-like" evidence="1">
    <location>
        <begin position="51"/>
        <end position="210"/>
    </location>
</feature>
<dbReference type="AlphaFoldDB" id="A0A318UTI9"/>
<evidence type="ECO:0000259" key="1">
    <source>
        <dbReference type="Pfam" id="PF05076"/>
    </source>
</evidence>
<dbReference type="OrthoDB" id="8479146at2"/>
<dbReference type="Pfam" id="PF05076">
    <property type="entry name" value="SUFU"/>
    <property type="match status" value="1"/>
</dbReference>
<name>A0A318UTI9_9SPHI</name>
<dbReference type="EMBL" id="QKLU01000003">
    <property type="protein sequence ID" value="PYF74949.1"/>
    <property type="molecule type" value="Genomic_DNA"/>
</dbReference>
<dbReference type="InterPro" id="IPR020941">
    <property type="entry name" value="SUFU-like_domain"/>
</dbReference>
<sequence length="213" mass="24558">MRFFGPGQMIILRGHKNNMEIPAHRKKIAHTVTQAIGIEPSVRTYLDEKEQHSIDLLSLTDPETRAIKIYCSIGVSESNNLVRQQDGNFKNVPVELLMTGYEPFDSIPNILVTCGFYITKNQWVCQPGAVFRKIIEIYHGDKEMKHVMFVPPFLWGDRLPAVEQEDKTVYFLLAVPISDQELEYLEQHGSQKLEALFEQHNIDLFDLDRKSIL</sequence>
<evidence type="ECO:0000313" key="2">
    <source>
        <dbReference type="EMBL" id="PYF74949.1"/>
    </source>
</evidence>
<evidence type="ECO:0000313" key="3">
    <source>
        <dbReference type="Proteomes" id="UP000248198"/>
    </source>
</evidence>
<proteinExistence type="predicted"/>
<keyword evidence="3" id="KW-1185">Reference proteome</keyword>
<dbReference type="RefSeq" id="WP_110829856.1">
    <property type="nucleotide sequence ID" value="NZ_QKLU01000003.1"/>
</dbReference>
<accession>A0A318UTI9</accession>
<reference evidence="2 3" key="1">
    <citation type="submission" date="2018-06" db="EMBL/GenBank/DDBJ databases">
        <title>Genomic Encyclopedia of Archaeal and Bacterial Type Strains, Phase II (KMG-II): from individual species to whole genera.</title>
        <authorList>
            <person name="Goeker M."/>
        </authorList>
    </citation>
    <scope>NUCLEOTIDE SEQUENCE [LARGE SCALE GENOMIC DNA]</scope>
    <source>
        <strain evidence="2 3">DSM 27372</strain>
    </source>
</reference>
<gene>
    <name evidence="2" type="ORF">B0O44_103395</name>
</gene>